<dbReference type="OrthoDB" id="6286739at2759"/>
<evidence type="ECO:0000313" key="2">
    <source>
        <dbReference type="Proteomes" id="UP000678499"/>
    </source>
</evidence>
<dbReference type="AlphaFoldDB" id="A0A7R9BUJ9"/>
<dbReference type="EMBL" id="CAJPEX010002446">
    <property type="protein sequence ID" value="CAG0921019.1"/>
    <property type="molecule type" value="Genomic_DNA"/>
</dbReference>
<organism evidence="1">
    <name type="scientific">Notodromas monacha</name>
    <dbReference type="NCBI Taxonomy" id="399045"/>
    <lineage>
        <taxon>Eukaryota</taxon>
        <taxon>Metazoa</taxon>
        <taxon>Ecdysozoa</taxon>
        <taxon>Arthropoda</taxon>
        <taxon>Crustacea</taxon>
        <taxon>Oligostraca</taxon>
        <taxon>Ostracoda</taxon>
        <taxon>Podocopa</taxon>
        <taxon>Podocopida</taxon>
        <taxon>Cypridocopina</taxon>
        <taxon>Cypridoidea</taxon>
        <taxon>Cyprididae</taxon>
        <taxon>Notodromas</taxon>
    </lineage>
</organism>
<protein>
    <submittedName>
        <fullName evidence="1">Uncharacterized protein</fullName>
    </submittedName>
</protein>
<evidence type="ECO:0000313" key="1">
    <source>
        <dbReference type="EMBL" id="CAD7280867.1"/>
    </source>
</evidence>
<keyword evidence="2" id="KW-1185">Reference proteome</keyword>
<proteinExistence type="predicted"/>
<dbReference type="EMBL" id="OA884483">
    <property type="protein sequence ID" value="CAD7280867.1"/>
    <property type="molecule type" value="Genomic_DNA"/>
</dbReference>
<gene>
    <name evidence="1" type="ORF">NMOB1V02_LOCUS8524</name>
</gene>
<accession>A0A7R9BUJ9</accession>
<sequence length="177" mass="19492">MASSSVSQDDIDNDFEKCSRRSKIRTARAHKITPPSKIVVLYRKFSSWPVEFIEILPCSSDERCNSVSISPEARSPYLSPVEIFIASGDFCQDLISGSRNKEEASDSWALFDGFISHCLTRTCHSRMRLDSGMIGDDEGGDTSHGGDVGCAETKDSGEIGVETILHFCVLPRVCSFN</sequence>
<name>A0A7R9BUJ9_9CRUS</name>
<dbReference type="Proteomes" id="UP000678499">
    <property type="component" value="Unassembled WGS sequence"/>
</dbReference>
<reference evidence="1" key="1">
    <citation type="submission" date="2020-11" db="EMBL/GenBank/DDBJ databases">
        <authorList>
            <person name="Tran Van P."/>
        </authorList>
    </citation>
    <scope>NUCLEOTIDE SEQUENCE</scope>
</reference>